<evidence type="ECO:0000313" key="2">
    <source>
        <dbReference type="EMBL" id="CAL4121900.1"/>
    </source>
</evidence>
<feature type="compositionally biased region" description="Low complexity" evidence="1">
    <location>
        <begin position="1"/>
        <end position="24"/>
    </location>
</feature>
<organism evidence="2 3">
    <name type="scientific">Meganyctiphanes norvegica</name>
    <name type="common">Northern krill</name>
    <name type="synonym">Thysanopoda norvegica</name>
    <dbReference type="NCBI Taxonomy" id="48144"/>
    <lineage>
        <taxon>Eukaryota</taxon>
        <taxon>Metazoa</taxon>
        <taxon>Ecdysozoa</taxon>
        <taxon>Arthropoda</taxon>
        <taxon>Crustacea</taxon>
        <taxon>Multicrustacea</taxon>
        <taxon>Malacostraca</taxon>
        <taxon>Eumalacostraca</taxon>
        <taxon>Eucarida</taxon>
        <taxon>Euphausiacea</taxon>
        <taxon>Euphausiidae</taxon>
        <taxon>Meganyctiphanes</taxon>
    </lineage>
</organism>
<dbReference type="AlphaFoldDB" id="A0AAV2RB84"/>
<gene>
    <name evidence="2" type="ORF">MNOR_LOCUS22762</name>
</gene>
<feature type="region of interest" description="Disordered" evidence="1">
    <location>
        <begin position="1"/>
        <end position="70"/>
    </location>
</feature>
<proteinExistence type="predicted"/>
<sequence>MSSSHGDSSSSSSSSSPSISSSSSAAGAVGQTDGTPDVGVGLGRGRRVEPHGEGGVTDGRQQLDIGDVNGNAGSATAKGISGQPLTTLLSDAGRFAYCGLVTSSLQQLFSDNAQDLDWSLITINSLGRRLELPRQVLDIMEMTLRGEAEATSGSTFVEVLKDESPLTKGRLALVQDLVLFAVHGGCYDARVRVLINHVTCLLHVSTDLLELYEESVLEYLTSEGNKATE</sequence>
<name>A0AAV2RB84_MEGNR</name>
<protein>
    <submittedName>
        <fullName evidence="2">Uncharacterized protein</fullName>
    </submittedName>
</protein>
<dbReference type="EMBL" id="CAXKWB010019453">
    <property type="protein sequence ID" value="CAL4121900.1"/>
    <property type="molecule type" value="Genomic_DNA"/>
</dbReference>
<feature type="non-terminal residue" evidence="2">
    <location>
        <position position="229"/>
    </location>
</feature>
<evidence type="ECO:0000313" key="3">
    <source>
        <dbReference type="Proteomes" id="UP001497623"/>
    </source>
</evidence>
<dbReference type="Proteomes" id="UP001497623">
    <property type="component" value="Unassembled WGS sequence"/>
</dbReference>
<comment type="caution">
    <text evidence="2">The sequence shown here is derived from an EMBL/GenBank/DDBJ whole genome shotgun (WGS) entry which is preliminary data.</text>
</comment>
<accession>A0AAV2RB84</accession>
<evidence type="ECO:0000256" key="1">
    <source>
        <dbReference type="SAM" id="MobiDB-lite"/>
    </source>
</evidence>
<reference evidence="2 3" key="1">
    <citation type="submission" date="2024-05" db="EMBL/GenBank/DDBJ databases">
        <authorList>
            <person name="Wallberg A."/>
        </authorList>
    </citation>
    <scope>NUCLEOTIDE SEQUENCE [LARGE SCALE GENOMIC DNA]</scope>
</reference>
<keyword evidence="3" id="KW-1185">Reference proteome</keyword>